<name>A0A167U1U6_9AGAM</name>
<protein>
    <submittedName>
        <fullName evidence="1">Uncharacterized protein</fullName>
    </submittedName>
</protein>
<evidence type="ECO:0000313" key="2">
    <source>
        <dbReference type="Proteomes" id="UP000076532"/>
    </source>
</evidence>
<dbReference type="AlphaFoldDB" id="A0A167U1U6"/>
<proteinExistence type="predicted"/>
<accession>A0A167U1U6</accession>
<evidence type="ECO:0000313" key="1">
    <source>
        <dbReference type="EMBL" id="KZP03513.1"/>
    </source>
</evidence>
<sequence>MLPGNRLASRNISSIVIQPLETYSLIVCTNAGILSVTLSPTASHIHVLFKLPDEPSLATDTHLTEVWMGWRRAYIQYYDDALTVSYNTWQHTGQPTAFLAESCAFRRVMIPNEGYPSMMDESSGRVVMVKSQSSLTIYYYSLYDVNK</sequence>
<dbReference type="OrthoDB" id="3059014at2759"/>
<organism evidence="1 2">
    <name type="scientific">Athelia psychrophila</name>
    <dbReference type="NCBI Taxonomy" id="1759441"/>
    <lineage>
        <taxon>Eukaryota</taxon>
        <taxon>Fungi</taxon>
        <taxon>Dikarya</taxon>
        <taxon>Basidiomycota</taxon>
        <taxon>Agaricomycotina</taxon>
        <taxon>Agaricomycetes</taxon>
        <taxon>Agaricomycetidae</taxon>
        <taxon>Atheliales</taxon>
        <taxon>Atheliaceae</taxon>
        <taxon>Athelia</taxon>
    </lineage>
</organism>
<reference evidence="1 2" key="1">
    <citation type="journal article" date="2016" name="Mol. Biol. Evol.">
        <title>Comparative Genomics of Early-Diverging Mushroom-Forming Fungi Provides Insights into the Origins of Lignocellulose Decay Capabilities.</title>
        <authorList>
            <person name="Nagy L.G."/>
            <person name="Riley R."/>
            <person name="Tritt A."/>
            <person name="Adam C."/>
            <person name="Daum C."/>
            <person name="Floudas D."/>
            <person name="Sun H."/>
            <person name="Yadav J.S."/>
            <person name="Pangilinan J."/>
            <person name="Larsson K.H."/>
            <person name="Matsuura K."/>
            <person name="Barry K."/>
            <person name="Labutti K."/>
            <person name="Kuo R."/>
            <person name="Ohm R.A."/>
            <person name="Bhattacharya S.S."/>
            <person name="Shirouzu T."/>
            <person name="Yoshinaga Y."/>
            <person name="Martin F.M."/>
            <person name="Grigoriev I.V."/>
            <person name="Hibbett D.S."/>
        </authorList>
    </citation>
    <scope>NUCLEOTIDE SEQUENCE [LARGE SCALE GENOMIC DNA]</scope>
    <source>
        <strain evidence="1 2">CBS 109695</strain>
    </source>
</reference>
<dbReference type="EMBL" id="KV418051">
    <property type="protein sequence ID" value="KZP03513.1"/>
    <property type="molecule type" value="Genomic_DNA"/>
</dbReference>
<gene>
    <name evidence="1" type="ORF">FIBSPDRAFT_879393</name>
</gene>
<dbReference type="Proteomes" id="UP000076532">
    <property type="component" value="Unassembled WGS sequence"/>
</dbReference>
<keyword evidence="2" id="KW-1185">Reference proteome</keyword>